<dbReference type="RefSeq" id="WP_147404709.1">
    <property type="nucleotide sequence ID" value="NZ_JAJEQW010000010.1"/>
</dbReference>
<evidence type="ECO:0000313" key="2">
    <source>
        <dbReference type="Proteomes" id="UP001198893"/>
    </source>
</evidence>
<proteinExistence type="predicted"/>
<dbReference type="EMBL" id="JAJEQW010000010">
    <property type="protein sequence ID" value="MCC2242572.1"/>
    <property type="molecule type" value="Genomic_DNA"/>
</dbReference>
<dbReference type="AlphaFoldDB" id="A0AAW4WI98"/>
<accession>A0AAW4WI98</accession>
<dbReference type="Proteomes" id="UP001198893">
    <property type="component" value="Unassembled WGS sequence"/>
</dbReference>
<comment type="caution">
    <text evidence="1">The sequence shown here is derived from an EMBL/GenBank/DDBJ whole genome shotgun (WGS) entry which is preliminary data.</text>
</comment>
<name>A0AAW4WI98_9FIRM</name>
<evidence type="ECO:0000313" key="1">
    <source>
        <dbReference type="EMBL" id="MCC2242572.1"/>
    </source>
</evidence>
<protein>
    <submittedName>
        <fullName evidence="1">Uncharacterized protein</fullName>
    </submittedName>
</protein>
<sequence length="104" mass="11981">MTLEICVSFHLEGEFTMCMYCERRTDVKFGWKQPKLPYHSNNISEDRLNGNVLENDKWDGVIHDYQTATPELILICPGYFNGEGVGTIYIPIKYCPECGRKLGK</sequence>
<reference evidence="1" key="1">
    <citation type="submission" date="2021-10" db="EMBL/GenBank/DDBJ databases">
        <title>Anaerobic single-cell dispensing facilitates the cultivation of human gut bacteria.</title>
        <authorList>
            <person name="Afrizal A."/>
        </authorList>
    </citation>
    <scope>NUCLEOTIDE SEQUENCE</scope>
    <source>
        <strain evidence="1">CLA-AA-H204</strain>
    </source>
</reference>
<organism evidence="1 2">
    <name type="scientific">Roseburia amylophila</name>
    <dbReference type="NCBI Taxonomy" id="2981794"/>
    <lineage>
        <taxon>Bacteria</taxon>
        <taxon>Bacillati</taxon>
        <taxon>Bacillota</taxon>
        <taxon>Clostridia</taxon>
        <taxon>Lachnospirales</taxon>
        <taxon>Lachnospiraceae</taxon>
        <taxon>Roseburia</taxon>
    </lineage>
</organism>
<gene>
    <name evidence="1" type="ORF">LKD47_09715</name>
</gene>